<dbReference type="InterPro" id="IPR027417">
    <property type="entry name" value="P-loop_NTPase"/>
</dbReference>
<dbReference type="GO" id="GO:0005524">
    <property type="term" value="F:ATP binding"/>
    <property type="evidence" value="ECO:0007669"/>
    <property type="project" value="TreeGrafter"/>
</dbReference>
<proteinExistence type="predicted"/>
<dbReference type="OrthoDB" id="3204399at2"/>
<name>A0A1S1PZM8_9ACTN</name>
<dbReference type="Pfam" id="PF01656">
    <property type="entry name" value="CbiA"/>
    <property type="match status" value="1"/>
</dbReference>
<feature type="domain" description="CobQ/CobB/MinD/ParA nucleotide binding" evidence="2">
    <location>
        <begin position="533"/>
        <end position="602"/>
    </location>
</feature>
<dbReference type="GO" id="GO:0005829">
    <property type="term" value="C:cytosol"/>
    <property type="evidence" value="ECO:0007669"/>
    <property type="project" value="TreeGrafter"/>
</dbReference>
<comment type="caution">
    <text evidence="3">The sequence shown here is derived from an EMBL/GenBank/DDBJ whole genome shotgun (WGS) entry which is preliminary data.</text>
</comment>
<gene>
    <name evidence="3" type="ORF">BBK14_18200</name>
</gene>
<dbReference type="AlphaFoldDB" id="A0A1S1PZM8"/>
<feature type="compositionally biased region" description="Pro residues" evidence="1">
    <location>
        <begin position="237"/>
        <end position="250"/>
    </location>
</feature>
<protein>
    <submittedName>
        <fullName evidence="3">Chromosome partitioning protein</fullName>
    </submittedName>
</protein>
<dbReference type="SUPFAM" id="SSF52540">
    <property type="entry name" value="P-loop containing nucleoside triphosphate hydrolases"/>
    <property type="match status" value="1"/>
</dbReference>
<dbReference type="Gene3D" id="3.40.50.300">
    <property type="entry name" value="P-loop containing nucleotide triphosphate hydrolases"/>
    <property type="match status" value="1"/>
</dbReference>
<feature type="compositionally biased region" description="Basic and acidic residues" evidence="1">
    <location>
        <begin position="459"/>
        <end position="471"/>
    </location>
</feature>
<reference evidence="4" key="1">
    <citation type="submission" date="2016-07" db="EMBL/GenBank/DDBJ databases">
        <title>Frankia sp. NRRL B-16219 Genome sequencing.</title>
        <authorList>
            <person name="Ghodhbane-Gtari F."/>
            <person name="Swanson E."/>
            <person name="Gueddou A."/>
            <person name="Louati M."/>
            <person name="Nouioui I."/>
            <person name="Hezbri K."/>
            <person name="Abebe-Akele F."/>
            <person name="Simpson S."/>
            <person name="Morris K."/>
            <person name="Thomas K."/>
            <person name="Gtari M."/>
            <person name="Tisa L.S."/>
        </authorList>
    </citation>
    <scope>NUCLEOTIDE SEQUENCE [LARGE SCALE GENOMIC DNA]</scope>
    <source>
        <strain evidence="4">NRRL B-16219</strain>
    </source>
</reference>
<dbReference type="InterPro" id="IPR002586">
    <property type="entry name" value="CobQ/CobB/MinD/ParA_Nub-bd_dom"/>
</dbReference>
<feature type="region of interest" description="Disordered" evidence="1">
    <location>
        <begin position="1"/>
        <end position="378"/>
    </location>
</feature>
<dbReference type="Proteomes" id="UP000179769">
    <property type="component" value="Unassembled WGS sequence"/>
</dbReference>
<keyword evidence="4" id="KW-1185">Reference proteome</keyword>
<feature type="compositionally biased region" description="Pro residues" evidence="1">
    <location>
        <begin position="330"/>
        <end position="354"/>
    </location>
</feature>
<sequence>MSVVEVTGPQDAHRHDAHPHDAHRQSAHRQDAAVSYGGASSYDVSAIHSPPPGSGPYDGGPHDGAARHRSPYGNHSRDARPQGWSVGGPDDAIEVGGPEGFNDPPPWAQRQHQTPGSPPAVDPGRQIWAGDPPPPAAVPVDPWRDDAAPAPSYGRERPESWQQARGDRPAAPMPPVPPPTEAMRPSPAPTEAMSLGPATEAMSLPPPTGGLPLGSLPGPPAPGIDTWPSIRPAFRDPTPPPPPAEQPPRPGHVIDGVATRTFDPIHDRFPPAPGTASRPGPTPVETTGEYRPSTLYPAPPPPPGATGASPIPRTDPHTSGRVASWLRDPVGPPALPPARPQSAPPAPPAPPPGPAGTGPGLYHDDAPDQAGRGWGHGFHSGPAYGAGMPGSEIHGSGINSAGMRGVDVRSAEMHAAEMHAPEMHGIEVRHDPMPGDRVDADDVHDRSWPREQTWPPDEYGPRGDPRYDDPRSGTGLPPAALLPASPDTASRGWRRLVYQVSAGALNPGPSPDEARYRRLLARIRTPLDDCHRIAVLSLKGGVGKTTTTVSLGSTLASLRGDRVVAIDANPDRGTLGVRVERTTRHTVRDLLADADQLHRYVDVRRYLSQSASRLEVLASASDPEISDAFADEDYRAVDDLLQRHYSILLTDCGTGMLHSAMHGVLELADTLVIVSNASADGGASASGTLDWLDAHGYNDHVSEAVTVISMFPQQGETVDVDALEDHFASRTRQVVRVPFDPHLASGGHIVLDELRRETRRAYEEIAGAVAERFG</sequence>
<dbReference type="EMBL" id="MAXA01000214">
    <property type="protein sequence ID" value="OHV28113.1"/>
    <property type="molecule type" value="Genomic_DNA"/>
</dbReference>
<dbReference type="GO" id="GO:0009898">
    <property type="term" value="C:cytoplasmic side of plasma membrane"/>
    <property type="evidence" value="ECO:0007669"/>
    <property type="project" value="TreeGrafter"/>
</dbReference>
<dbReference type="PANTHER" id="PTHR43384:SF14">
    <property type="entry name" value="ESX-1 SECRETION-ASSOCIATED PROTEIN ESPI"/>
    <property type="match status" value="1"/>
</dbReference>
<dbReference type="GO" id="GO:0016887">
    <property type="term" value="F:ATP hydrolysis activity"/>
    <property type="evidence" value="ECO:0007669"/>
    <property type="project" value="TreeGrafter"/>
</dbReference>
<organism evidence="3 4">
    <name type="scientific">Parafrankia soli</name>
    <dbReference type="NCBI Taxonomy" id="2599596"/>
    <lineage>
        <taxon>Bacteria</taxon>
        <taxon>Bacillati</taxon>
        <taxon>Actinomycetota</taxon>
        <taxon>Actinomycetes</taxon>
        <taxon>Frankiales</taxon>
        <taxon>Frankiaceae</taxon>
        <taxon>Parafrankia</taxon>
    </lineage>
</organism>
<evidence type="ECO:0000313" key="4">
    <source>
        <dbReference type="Proteomes" id="UP000179769"/>
    </source>
</evidence>
<evidence type="ECO:0000259" key="2">
    <source>
        <dbReference type="Pfam" id="PF01656"/>
    </source>
</evidence>
<accession>A0A1S1PZM8</accession>
<dbReference type="InterPro" id="IPR050625">
    <property type="entry name" value="ParA/MinD_ATPase"/>
</dbReference>
<evidence type="ECO:0000313" key="3">
    <source>
        <dbReference type="EMBL" id="OHV28113.1"/>
    </source>
</evidence>
<evidence type="ECO:0000256" key="1">
    <source>
        <dbReference type="SAM" id="MobiDB-lite"/>
    </source>
</evidence>
<feature type="compositionally biased region" description="Pro residues" evidence="1">
    <location>
        <begin position="171"/>
        <end position="180"/>
    </location>
</feature>
<feature type="region of interest" description="Disordered" evidence="1">
    <location>
        <begin position="427"/>
        <end position="487"/>
    </location>
</feature>
<dbReference type="GO" id="GO:0051782">
    <property type="term" value="P:negative regulation of cell division"/>
    <property type="evidence" value="ECO:0007669"/>
    <property type="project" value="TreeGrafter"/>
</dbReference>
<dbReference type="PANTHER" id="PTHR43384">
    <property type="entry name" value="SEPTUM SITE-DETERMINING PROTEIN MIND HOMOLOG, CHLOROPLASTIC-RELATED"/>
    <property type="match status" value="1"/>
</dbReference>
<feature type="compositionally biased region" description="Basic and acidic residues" evidence="1">
    <location>
        <begin position="427"/>
        <end position="449"/>
    </location>
</feature>
<feature type="compositionally biased region" description="Basic and acidic residues" evidence="1">
    <location>
        <begin position="11"/>
        <end position="31"/>
    </location>
</feature>